<feature type="domain" description="Polysaccharide pyruvyl transferase" evidence="1">
    <location>
        <begin position="14"/>
        <end position="317"/>
    </location>
</feature>
<dbReference type="RefSeq" id="WP_039679119.1">
    <property type="nucleotide sequence ID" value="NZ_JAXECK010000012.1"/>
</dbReference>
<keyword evidence="3" id="KW-1185">Reference proteome</keyword>
<dbReference type="PANTHER" id="PTHR36836:SF1">
    <property type="entry name" value="COLANIC ACID BIOSYNTHESIS PROTEIN WCAK"/>
    <property type="match status" value="1"/>
</dbReference>
<evidence type="ECO:0000313" key="3">
    <source>
        <dbReference type="Proteomes" id="UP000031189"/>
    </source>
</evidence>
<proteinExistence type="predicted"/>
<dbReference type="InterPro" id="IPR007345">
    <property type="entry name" value="Polysacch_pyruvyl_Trfase"/>
</dbReference>
<sequence>MKNIVLYSHSGSKNHGCEAIVRGTAKILEGVGNIKLLSHAKDEDLKYGIDNIVEVEVGKSSIDKNSIDFFKSYLTLKLKKDTSKMDALQFKIGLENIDNDNIAISIGGDTYCYSDVYNQVEIHKMYGKKASKTVLWGCSVEPKLLEDKRVCDDLAAYSKIITRESISYEALKKTNKNTKLYPDPAFNLDKVELPLPELFEENNTVGINVSPLIIRKENKEGVTLDNYTKLIQYILDNTDMKIALIPHVVWDHNDDREPLSNLYERFKHTNRVVMIDDCNCIELKGYISRCRLFIGARTHATIAAYSTCVPTLVVGYSVKAKGIAKDIFGTYENYVIPVQSLENSDDLINSFKWIYKNEDNIKEHLNKFMPDYKRKGLEAKKEIEELFI</sequence>
<dbReference type="Pfam" id="PF04230">
    <property type="entry name" value="PS_pyruv_trans"/>
    <property type="match status" value="1"/>
</dbReference>
<accession>A0A0B3W614</accession>
<dbReference type="STRING" id="1577792.QX51_06705"/>
<reference evidence="2 3" key="1">
    <citation type="submission" date="2014-12" db="EMBL/GenBank/DDBJ databases">
        <title>Draft genome sequence of Terrisporobacter sp. 08-306576, isolated from the blood culture of a bacteremia patient.</title>
        <authorList>
            <person name="Lund L.C."/>
            <person name="Sydenham T.V."/>
            <person name="Hogh S.V."/>
            <person name="Skov M.N."/>
            <person name="Kemp M."/>
            <person name="Justesen U.S."/>
        </authorList>
    </citation>
    <scope>NUCLEOTIDE SEQUENCE [LARGE SCALE GENOMIC DNA]</scope>
    <source>
        <strain evidence="2 3">08-306576</strain>
    </source>
</reference>
<organism evidence="2 3">
    <name type="scientific">Terrisporobacter othiniensis</name>
    <dbReference type="NCBI Taxonomy" id="1577792"/>
    <lineage>
        <taxon>Bacteria</taxon>
        <taxon>Bacillati</taxon>
        <taxon>Bacillota</taxon>
        <taxon>Clostridia</taxon>
        <taxon>Peptostreptococcales</taxon>
        <taxon>Peptostreptococcaceae</taxon>
        <taxon>Terrisporobacter</taxon>
    </lineage>
</organism>
<dbReference type="PANTHER" id="PTHR36836">
    <property type="entry name" value="COLANIC ACID BIOSYNTHESIS PROTEIN WCAK"/>
    <property type="match status" value="1"/>
</dbReference>
<evidence type="ECO:0000259" key="1">
    <source>
        <dbReference type="Pfam" id="PF04230"/>
    </source>
</evidence>
<name>A0A0B3W614_9FIRM</name>
<gene>
    <name evidence="2" type="ORF">QX51_06705</name>
</gene>
<comment type="caution">
    <text evidence="2">The sequence shown here is derived from an EMBL/GenBank/DDBJ whole genome shotgun (WGS) entry which is preliminary data.</text>
</comment>
<evidence type="ECO:0000313" key="2">
    <source>
        <dbReference type="EMBL" id="KHS57837.1"/>
    </source>
</evidence>
<dbReference type="OrthoDB" id="1814359at2"/>
<protein>
    <recommendedName>
        <fullName evidence="1">Polysaccharide pyruvyl transferase domain-containing protein</fullName>
    </recommendedName>
</protein>
<dbReference type="EMBL" id="JWHR01000064">
    <property type="protein sequence ID" value="KHS57837.1"/>
    <property type="molecule type" value="Genomic_DNA"/>
</dbReference>
<dbReference type="AlphaFoldDB" id="A0A0B3W614"/>
<dbReference type="Proteomes" id="UP000031189">
    <property type="component" value="Unassembled WGS sequence"/>
</dbReference>